<dbReference type="PANTHER" id="PTHR23033">
    <property type="entry name" value="BETA1,3-GALACTOSYLTRANSFERASE"/>
    <property type="match status" value="1"/>
</dbReference>
<reference evidence="7 8" key="1">
    <citation type="submission" date="2015-01" db="EMBL/GenBank/DDBJ databases">
        <title>The Genome Sequence of Ochroconis gallopava CBS43764.</title>
        <authorList>
            <consortium name="The Broad Institute Genomics Platform"/>
            <person name="Cuomo C."/>
            <person name="de Hoog S."/>
            <person name="Gorbushina A."/>
            <person name="Stielow B."/>
            <person name="Teixiera M."/>
            <person name="Abouelleil A."/>
            <person name="Chapman S.B."/>
            <person name="Priest M."/>
            <person name="Young S.K."/>
            <person name="Wortman J."/>
            <person name="Nusbaum C."/>
            <person name="Birren B."/>
        </authorList>
    </citation>
    <scope>NUCLEOTIDE SEQUENCE [LARGE SCALE GENOMIC DNA]</scope>
    <source>
        <strain evidence="7 8">CBS 43764</strain>
    </source>
</reference>
<evidence type="ECO:0000256" key="2">
    <source>
        <dbReference type="ARBA" id="ARBA00006462"/>
    </source>
</evidence>
<name>A0A0D2A7N2_9PEZI</name>
<dbReference type="AlphaFoldDB" id="A0A0D2A7N2"/>
<sequence>MPVKLSQNINSLRARRFFILAIVTLSIVSFLYSAADTAYVSEVRAHLSSWPNPYSSTSSTSLVEDKTHSIRLDPRCANLTGADDVLLVMKTGSSVIEKRLPVHFNTTFRCTPHFLVFSDMAQNFNGLEIHDALDELYKYVDMSNPDLAYYKYLKETSERKKKKEGKQHQNKAGDWSRYEEYHYEPEKDDEIERPEFRESDLAWEMDKYKNYPILRKSYAMYPDKKWYMFVDADTSIMWSNVLTWLQMLDPTKPIYTGSQNWIGDVEFAHGGSGYIVSQAAAKILADEDEEQTKAHTSYAEGQCCGDMVLAHAFHDNQIALNGSWPNIQGARPDTLDYDEFKWCHAAVTFHHTSPEQVEQLWQFDREVGLVKNITYSDIFWKFVQPSLQPEANEWDCGGEDILYPPKRSREEFEADPEASWEPSPEEEAAVFSFEGCRDACQRYAECFSFVYRPNVTSEGQPLDTWPGQCGLRMETIVLGEKSTEGLDVGRGAVRSGWEIEKIQTWTREHSCDQAKYITWWGDDGSLEPTSETSW</sequence>
<evidence type="ECO:0008006" key="9">
    <source>
        <dbReference type="Google" id="ProtNLM"/>
    </source>
</evidence>
<dbReference type="EMBL" id="KN847548">
    <property type="protein sequence ID" value="KIW02545.1"/>
    <property type="molecule type" value="Genomic_DNA"/>
</dbReference>
<protein>
    <recommendedName>
        <fullName evidence="9">Apple domain-containing protein</fullName>
    </recommendedName>
</protein>
<evidence type="ECO:0000256" key="5">
    <source>
        <dbReference type="ARBA" id="ARBA00022989"/>
    </source>
</evidence>
<dbReference type="PANTHER" id="PTHR23033:SF47">
    <property type="entry name" value="APPLE DOMAIN-CONTAINING PROTEIN-RELATED"/>
    <property type="match status" value="1"/>
</dbReference>
<keyword evidence="5" id="KW-1133">Transmembrane helix</keyword>
<evidence type="ECO:0000256" key="1">
    <source>
        <dbReference type="ARBA" id="ARBA00004606"/>
    </source>
</evidence>
<dbReference type="RefSeq" id="XP_016212414.1">
    <property type="nucleotide sequence ID" value="XM_016359578.1"/>
</dbReference>
<dbReference type="STRING" id="253628.A0A0D2A7N2"/>
<keyword evidence="3" id="KW-0812">Transmembrane</keyword>
<dbReference type="HOGENOM" id="CLU_022549_3_1_1"/>
<evidence type="ECO:0000313" key="8">
    <source>
        <dbReference type="Proteomes" id="UP000053259"/>
    </source>
</evidence>
<dbReference type="Proteomes" id="UP000053259">
    <property type="component" value="Unassembled WGS sequence"/>
</dbReference>
<accession>A0A0D2A7N2</accession>
<comment type="subcellular location">
    <subcellularLocation>
        <location evidence="1">Membrane</location>
        <topology evidence="1">Single-pass type II membrane protein</topology>
    </subcellularLocation>
</comment>
<keyword evidence="8" id="KW-1185">Reference proteome</keyword>
<dbReference type="GO" id="GO:0016020">
    <property type="term" value="C:membrane"/>
    <property type="evidence" value="ECO:0007669"/>
    <property type="project" value="UniProtKB-SubCell"/>
</dbReference>
<keyword evidence="4" id="KW-0735">Signal-anchor</keyword>
<dbReference type="InterPro" id="IPR026050">
    <property type="entry name" value="C1GALT1/C1GALT1_chp1"/>
</dbReference>
<dbReference type="GeneID" id="27313974"/>
<dbReference type="Gene3D" id="3.90.550.50">
    <property type="match status" value="1"/>
</dbReference>
<keyword evidence="6" id="KW-0472">Membrane</keyword>
<proteinExistence type="inferred from homology"/>
<evidence type="ECO:0000256" key="6">
    <source>
        <dbReference type="ARBA" id="ARBA00023136"/>
    </source>
</evidence>
<dbReference type="InParanoid" id="A0A0D2A7N2"/>
<dbReference type="VEuPathDB" id="FungiDB:PV09_06001"/>
<evidence type="ECO:0000256" key="3">
    <source>
        <dbReference type="ARBA" id="ARBA00022692"/>
    </source>
</evidence>
<evidence type="ECO:0000256" key="4">
    <source>
        <dbReference type="ARBA" id="ARBA00022968"/>
    </source>
</evidence>
<evidence type="ECO:0000313" key="7">
    <source>
        <dbReference type="EMBL" id="KIW02545.1"/>
    </source>
</evidence>
<gene>
    <name evidence="7" type="ORF">PV09_06001</name>
</gene>
<comment type="similarity">
    <text evidence="2">Belongs to the glycosyltransferase 31 family. Beta3-Gal-T subfamily.</text>
</comment>
<organism evidence="7 8">
    <name type="scientific">Verruconis gallopava</name>
    <dbReference type="NCBI Taxonomy" id="253628"/>
    <lineage>
        <taxon>Eukaryota</taxon>
        <taxon>Fungi</taxon>
        <taxon>Dikarya</taxon>
        <taxon>Ascomycota</taxon>
        <taxon>Pezizomycotina</taxon>
        <taxon>Dothideomycetes</taxon>
        <taxon>Pleosporomycetidae</taxon>
        <taxon>Venturiales</taxon>
        <taxon>Sympoventuriaceae</taxon>
        <taxon>Verruconis</taxon>
    </lineage>
</organism>
<dbReference type="OrthoDB" id="414175at2759"/>